<reference evidence="1" key="1">
    <citation type="journal article" date="2014" name="Front. Microbiol.">
        <title>High frequency of phylogenetically diverse reductive dehalogenase-homologous genes in deep subseafloor sedimentary metagenomes.</title>
        <authorList>
            <person name="Kawai M."/>
            <person name="Futagami T."/>
            <person name="Toyoda A."/>
            <person name="Takaki Y."/>
            <person name="Nishi S."/>
            <person name="Hori S."/>
            <person name="Arai W."/>
            <person name="Tsubouchi T."/>
            <person name="Morono Y."/>
            <person name="Uchiyama I."/>
            <person name="Ito T."/>
            <person name="Fujiyama A."/>
            <person name="Inagaki F."/>
            <person name="Takami H."/>
        </authorList>
    </citation>
    <scope>NUCLEOTIDE SEQUENCE</scope>
    <source>
        <strain evidence="1">Expedition CK06-06</strain>
    </source>
</reference>
<protein>
    <submittedName>
        <fullName evidence="1">Uncharacterized protein</fullName>
    </submittedName>
</protein>
<comment type="caution">
    <text evidence="1">The sequence shown here is derived from an EMBL/GenBank/DDBJ whole genome shotgun (WGS) entry which is preliminary data.</text>
</comment>
<organism evidence="1">
    <name type="scientific">marine sediment metagenome</name>
    <dbReference type="NCBI Taxonomy" id="412755"/>
    <lineage>
        <taxon>unclassified sequences</taxon>
        <taxon>metagenomes</taxon>
        <taxon>ecological metagenomes</taxon>
    </lineage>
</organism>
<accession>X1HTQ6</accession>
<name>X1HTQ6_9ZZZZ</name>
<dbReference type="AlphaFoldDB" id="X1HTQ6"/>
<evidence type="ECO:0000313" key="1">
    <source>
        <dbReference type="EMBL" id="GAH72862.1"/>
    </source>
</evidence>
<sequence>MPEEPKNRVRTILLNIRESAVELQDSAGEMEGLLSIFLEGMASRIINLIDIALKEL</sequence>
<dbReference type="EMBL" id="BARU01027316">
    <property type="protein sequence ID" value="GAH72862.1"/>
    <property type="molecule type" value="Genomic_DNA"/>
</dbReference>
<gene>
    <name evidence="1" type="ORF">S03H2_43739</name>
</gene>
<proteinExistence type="predicted"/>